<dbReference type="InterPro" id="IPR016061">
    <property type="entry name" value="Pro-tRNA_ligase_II_C"/>
</dbReference>
<dbReference type="SUPFAM" id="SSF52954">
    <property type="entry name" value="Class II aaRS ABD-related"/>
    <property type="match status" value="1"/>
</dbReference>
<dbReference type="PRINTS" id="PR01046">
    <property type="entry name" value="TRNASYNTHPRO"/>
</dbReference>
<evidence type="ECO:0000256" key="2">
    <source>
        <dbReference type="ARBA" id="ARBA00022741"/>
    </source>
</evidence>
<sequence length="485" mass="56322">MLRPPSREKWSSDFPRWFDWVIEAAEVYDYGRYPVKGMGVWMPYGFQIRRRVLEVVRGLLDSTGHEEVLFPLLIPEHLLRRESEHIRGFEGEVYWVTHGGREELDVKLALRPTSETSITYMETFWIKSYRQLPKKYYQVVSIFRYETKATRPMIRLREVTTFKEAHTVHESFEDAERQVLEAIEVYKAIFDRLLIPYVISKRPEWDKFAGALYTIAFDTIMPDGRALQIGTVHHLGQSFTRAFDFRIQMRDERLDHPWQTSYGVSDRVVASLIAVHGDDRGLVLPPSVAPIQVVVIPITPGDEEKRGKVLTYTARAAEALEKAGLRVLVDDREWERPGAKFYYWEAKGVPIRVEIGLREAEQETLTIARRDTLEKTEVPLGEAGDRIRELMAQIESSMRERAKSFFCERLLRTESLEEARDWVEGRRGIAEIPWCGREGCGLEMEERVNGKVLGTPWPEEPMEEGKRCPLCGRPAVAWIRLAKTY</sequence>
<keyword evidence="4 7" id="KW-0648">Protein biosynthesis</keyword>
<evidence type="ECO:0000256" key="7">
    <source>
        <dbReference type="HAMAP-Rule" id="MF_01571"/>
    </source>
</evidence>
<evidence type="ECO:0000256" key="3">
    <source>
        <dbReference type="ARBA" id="ARBA00022840"/>
    </source>
</evidence>
<comment type="domain">
    <text evidence="7">Consists of three domains: the N-terminal catalytic domain, the anticodon-binding domain and the C-terminal extension.</text>
</comment>
<dbReference type="InterPro" id="IPR045864">
    <property type="entry name" value="aa-tRNA-synth_II/BPL/LPL"/>
</dbReference>
<dbReference type="HAMAP" id="MF_01571">
    <property type="entry name" value="Pro_tRNA_synth_type3"/>
    <property type="match status" value="1"/>
</dbReference>
<dbReference type="GO" id="GO:0006433">
    <property type="term" value="P:prolyl-tRNA aminoacylation"/>
    <property type="evidence" value="ECO:0007669"/>
    <property type="project" value="UniProtKB-UniRule"/>
</dbReference>
<name>A0A401H7G1_AERPX</name>
<dbReference type="FunFam" id="3.30.930.10:FF:000037">
    <property type="entry name" value="Proline--tRNA ligase"/>
    <property type="match status" value="1"/>
</dbReference>
<dbReference type="PROSITE" id="PS50862">
    <property type="entry name" value="AA_TRNA_LIGASE_II"/>
    <property type="match status" value="1"/>
</dbReference>
<dbReference type="InterPro" id="IPR006195">
    <property type="entry name" value="aa-tRNA-synth_II"/>
</dbReference>
<dbReference type="EC" id="6.1.1.15" evidence="7"/>
<dbReference type="InterPro" id="IPR036621">
    <property type="entry name" value="Anticodon-bd_dom_sf"/>
</dbReference>
<protein>
    <recommendedName>
        <fullName evidence="7">Proline--tRNA ligase</fullName>
        <ecNumber evidence="7">6.1.1.15</ecNumber>
    </recommendedName>
    <alternativeName>
        <fullName evidence="7">Prolyl-tRNA synthetase</fullName>
        <shortName evidence="7">ProRS</shortName>
    </alternativeName>
</protein>
<dbReference type="Gene3D" id="3.30.930.10">
    <property type="entry name" value="Bira Bifunctional Protein, Domain 2"/>
    <property type="match status" value="1"/>
</dbReference>
<dbReference type="InterPro" id="IPR002314">
    <property type="entry name" value="aa-tRNA-synt_IIb"/>
</dbReference>
<evidence type="ECO:0000256" key="6">
    <source>
        <dbReference type="ARBA" id="ARBA00047671"/>
    </source>
</evidence>
<accession>A0A401H7G1</accession>
<dbReference type="PANTHER" id="PTHR43382:SF2">
    <property type="entry name" value="BIFUNCTIONAL GLUTAMATE_PROLINE--TRNA LIGASE"/>
    <property type="match status" value="1"/>
</dbReference>
<evidence type="ECO:0000313" key="9">
    <source>
        <dbReference type="EMBL" id="GBF08344.1"/>
    </source>
</evidence>
<keyword evidence="5 7" id="KW-0030">Aminoacyl-tRNA synthetase</keyword>
<feature type="domain" description="Aminoacyl-transfer RNA synthetases class-II family profile" evidence="8">
    <location>
        <begin position="43"/>
        <end position="285"/>
    </location>
</feature>
<comment type="function">
    <text evidence="7">Catalyzes the attachment of proline to tRNA(Pro) in a two-step reaction: proline is first activated by ATP to form Pro-AMP and then transferred to the acceptor end of tRNA(Pro).</text>
</comment>
<dbReference type="PANTHER" id="PTHR43382">
    <property type="entry name" value="PROLYL-TRNA SYNTHETASE"/>
    <property type="match status" value="1"/>
</dbReference>
<dbReference type="GO" id="GO:0005524">
    <property type="term" value="F:ATP binding"/>
    <property type="evidence" value="ECO:0007669"/>
    <property type="project" value="UniProtKB-UniRule"/>
</dbReference>
<proteinExistence type="inferred from homology"/>
<dbReference type="CDD" id="cd00862">
    <property type="entry name" value="ProRS_anticodon_zinc"/>
    <property type="match status" value="1"/>
</dbReference>
<dbReference type="Pfam" id="PF00587">
    <property type="entry name" value="tRNA-synt_2b"/>
    <property type="match status" value="1"/>
</dbReference>
<evidence type="ECO:0000256" key="1">
    <source>
        <dbReference type="ARBA" id="ARBA00022598"/>
    </source>
</evidence>
<dbReference type="OrthoDB" id="7375at2157"/>
<comment type="catalytic activity">
    <reaction evidence="6 7">
        <text>tRNA(Pro) + L-proline + ATP = L-prolyl-tRNA(Pro) + AMP + diphosphate</text>
        <dbReference type="Rhea" id="RHEA:14305"/>
        <dbReference type="Rhea" id="RHEA-COMP:9700"/>
        <dbReference type="Rhea" id="RHEA-COMP:9702"/>
        <dbReference type="ChEBI" id="CHEBI:30616"/>
        <dbReference type="ChEBI" id="CHEBI:33019"/>
        <dbReference type="ChEBI" id="CHEBI:60039"/>
        <dbReference type="ChEBI" id="CHEBI:78442"/>
        <dbReference type="ChEBI" id="CHEBI:78532"/>
        <dbReference type="ChEBI" id="CHEBI:456215"/>
        <dbReference type="EC" id="6.1.1.15"/>
    </reaction>
</comment>
<dbReference type="SUPFAM" id="SSF64586">
    <property type="entry name" value="C-terminal domain of ProRS"/>
    <property type="match status" value="1"/>
</dbReference>
<dbReference type="Pfam" id="PF03129">
    <property type="entry name" value="HGTP_anticodon"/>
    <property type="match status" value="1"/>
</dbReference>
<evidence type="ECO:0000256" key="5">
    <source>
        <dbReference type="ARBA" id="ARBA00023146"/>
    </source>
</evidence>
<evidence type="ECO:0000259" key="8">
    <source>
        <dbReference type="PROSITE" id="PS50862"/>
    </source>
</evidence>
<dbReference type="NCBIfam" id="TIGR00408">
    <property type="entry name" value="proS_fam_I"/>
    <property type="match status" value="1"/>
</dbReference>
<keyword evidence="3 7" id="KW-0067">ATP-binding</keyword>
<gene>
    <name evidence="7" type="primary">proS</name>
    <name evidence="9" type="ORF">apy_00690</name>
</gene>
<dbReference type="InterPro" id="IPR033721">
    <property type="entry name" value="ProRS_core_arch_euk"/>
</dbReference>
<keyword evidence="2 7" id="KW-0547">Nucleotide-binding</keyword>
<organism evidence="9 10">
    <name type="scientific">Aeropyrum pernix</name>
    <dbReference type="NCBI Taxonomy" id="56636"/>
    <lineage>
        <taxon>Archaea</taxon>
        <taxon>Thermoproteota</taxon>
        <taxon>Thermoprotei</taxon>
        <taxon>Desulfurococcales</taxon>
        <taxon>Desulfurococcaceae</taxon>
        <taxon>Aeropyrum</taxon>
    </lineage>
</organism>
<dbReference type="EMBL" id="BDMD01000001">
    <property type="protein sequence ID" value="GBF08344.1"/>
    <property type="molecule type" value="Genomic_DNA"/>
</dbReference>
<evidence type="ECO:0000256" key="4">
    <source>
        <dbReference type="ARBA" id="ARBA00022917"/>
    </source>
</evidence>
<dbReference type="InterPro" id="IPR002316">
    <property type="entry name" value="Pro-tRNA-ligase_IIa"/>
</dbReference>
<comment type="caution">
    <text evidence="9">The sequence shown here is derived from an EMBL/GenBank/DDBJ whole genome shotgun (WGS) entry which is preliminary data.</text>
</comment>
<keyword evidence="7" id="KW-0963">Cytoplasm</keyword>
<dbReference type="Pfam" id="PF09180">
    <property type="entry name" value="ProRS-C_1"/>
    <property type="match status" value="1"/>
</dbReference>
<comment type="similarity">
    <text evidence="7">Belongs to the class-II aminoacyl-tRNA synthetase family. ProS type 3 subfamily.</text>
</comment>
<dbReference type="InterPro" id="IPR017449">
    <property type="entry name" value="Pro-tRNA_synth_II"/>
</dbReference>
<comment type="subunit">
    <text evidence="7">Homodimer.</text>
</comment>
<keyword evidence="1 7" id="KW-0436">Ligase</keyword>
<dbReference type="GO" id="GO:0017101">
    <property type="term" value="C:aminoacyl-tRNA synthetase multienzyme complex"/>
    <property type="evidence" value="ECO:0007669"/>
    <property type="project" value="TreeGrafter"/>
</dbReference>
<dbReference type="InterPro" id="IPR004154">
    <property type="entry name" value="Anticodon-bd"/>
</dbReference>
<evidence type="ECO:0000313" key="10">
    <source>
        <dbReference type="Proteomes" id="UP000291213"/>
    </source>
</evidence>
<dbReference type="InterPro" id="IPR004499">
    <property type="entry name" value="Pro-tRNA-ligase_IIa_arc-type"/>
</dbReference>
<dbReference type="SMART" id="SM00946">
    <property type="entry name" value="ProRS-C_1"/>
    <property type="match status" value="1"/>
</dbReference>
<dbReference type="AlphaFoldDB" id="A0A401H7G1"/>
<dbReference type="CDD" id="cd00778">
    <property type="entry name" value="ProRS_core_arch_euk"/>
    <property type="match status" value="1"/>
</dbReference>
<dbReference type="RefSeq" id="WP_131159429.1">
    <property type="nucleotide sequence ID" value="NZ_BDMD01000001.1"/>
</dbReference>
<dbReference type="Gene3D" id="3.30.110.30">
    <property type="entry name" value="C-terminal domain of ProRS"/>
    <property type="match status" value="1"/>
</dbReference>
<dbReference type="GO" id="GO:0004827">
    <property type="term" value="F:proline-tRNA ligase activity"/>
    <property type="evidence" value="ECO:0007669"/>
    <property type="project" value="UniProtKB-UniRule"/>
</dbReference>
<comment type="subcellular location">
    <subcellularLocation>
        <location evidence="7">Cytoplasm</location>
    </subcellularLocation>
</comment>
<dbReference type="Gene3D" id="3.40.50.800">
    <property type="entry name" value="Anticodon-binding domain"/>
    <property type="match status" value="1"/>
</dbReference>
<reference evidence="9 10" key="1">
    <citation type="submission" date="2017-02" db="EMBL/GenBank/DDBJ databases">
        <title>isolation and characterization of a novel temperate virus Aeropyrum globular virus 1 infecting hyperthermophilic archaeon Aeropyrum.</title>
        <authorList>
            <person name="Yumiya M."/>
            <person name="Yoshida T."/>
            <person name="Sako Y."/>
        </authorList>
    </citation>
    <scope>NUCLEOTIDE SEQUENCE [LARGE SCALE GENOMIC DNA]</scope>
    <source>
        <strain evidence="9 10">YK1-12-2013</strain>
    </source>
</reference>
<dbReference type="GO" id="GO:0005737">
    <property type="term" value="C:cytoplasm"/>
    <property type="evidence" value="ECO:0007669"/>
    <property type="project" value="UniProtKB-SubCell"/>
</dbReference>
<dbReference type="SUPFAM" id="SSF55681">
    <property type="entry name" value="Class II aaRS and biotin synthetases"/>
    <property type="match status" value="1"/>
</dbReference>
<dbReference type="Proteomes" id="UP000291213">
    <property type="component" value="Unassembled WGS sequence"/>
</dbReference>